<name>A0A0R1JXY1_9LACO</name>
<keyword evidence="7" id="KW-1185">Reference proteome</keyword>
<dbReference type="SUPFAM" id="SSF102705">
    <property type="entry name" value="NIF3 (NGG1p interacting factor 3)-like"/>
    <property type="match status" value="1"/>
</dbReference>
<feature type="binding site" evidence="5">
    <location>
        <position position="67"/>
    </location>
    <ligand>
        <name>a divalent metal cation</name>
        <dbReference type="ChEBI" id="CHEBI:60240"/>
        <label>1</label>
    </ligand>
</feature>
<feature type="binding site" evidence="5">
    <location>
        <position position="105"/>
    </location>
    <ligand>
        <name>a divalent metal cation</name>
        <dbReference type="ChEBI" id="CHEBI:60240"/>
        <label>1</label>
    </ligand>
</feature>
<keyword evidence="4 5" id="KW-0479">Metal-binding</keyword>
<feature type="binding site" evidence="5">
    <location>
        <position position="228"/>
    </location>
    <ligand>
        <name>a divalent metal cation</name>
        <dbReference type="ChEBI" id="CHEBI:60240"/>
        <label>1</label>
    </ligand>
</feature>
<dbReference type="PANTHER" id="PTHR13799">
    <property type="entry name" value="NGG1 INTERACTING FACTOR 3"/>
    <property type="match status" value="1"/>
</dbReference>
<comment type="caution">
    <text evidence="6">The sequence shown here is derived from an EMBL/GenBank/DDBJ whole genome shotgun (WGS) entry which is preliminary data.</text>
</comment>
<dbReference type="PATRIC" id="fig|1291734.4.peg.1253"/>
<evidence type="ECO:0000256" key="2">
    <source>
        <dbReference type="ARBA" id="ARBA00011643"/>
    </source>
</evidence>
<evidence type="ECO:0000313" key="7">
    <source>
        <dbReference type="Proteomes" id="UP000051804"/>
    </source>
</evidence>
<dbReference type="FunFam" id="3.40.1390.30:FF:000001">
    <property type="entry name" value="GTP cyclohydrolase 1 type 2"/>
    <property type="match status" value="1"/>
</dbReference>
<dbReference type="InterPro" id="IPR036069">
    <property type="entry name" value="DUF34/NIF3_sf"/>
</dbReference>
<dbReference type="Gene3D" id="3.40.1390.30">
    <property type="entry name" value="NIF3 (NGG1p interacting factor 3)-like"/>
    <property type="match status" value="2"/>
</dbReference>
<comment type="subunit">
    <text evidence="2">Homohexamer.</text>
</comment>
<evidence type="ECO:0000256" key="5">
    <source>
        <dbReference type="PIRSR" id="PIRSR602678-1"/>
    </source>
</evidence>
<proteinExistence type="inferred from homology"/>
<feature type="binding site" evidence="5">
    <location>
        <position position="225"/>
    </location>
    <ligand>
        <name>a divalent metal cation</name>
        <dbReference type="ChEBI" id="CHEBI:60240"/>
        <label>1</label>
    </ligand>
</feature>
<comment type="similarity">
    <text evidence="1">Belongs to the GTP cyclohydrolase I type 2/NIF3 family.</text>
</comment>
<feature type="binding site" evidence="5">
    <location>
        <position position="66"/>
    </location>
    <ligand>
        <name>a divalent metal cation</name>
        <dbReference type="ChEBI" id="CHEBI:60240"/>
        <label>1</label>
    </ligand>
</feature>
<dbReference type="Proteomes" id="UP000051804">
    <property type="component" value="Unassembled WGS sequence"/>
</dbReference>
<dbReference type="GO" id="GO:0046872">
    <property type="term" value="F:metal ion binding"/>
    <property type="evidence" value="ECO:0007669"/>
    <property type="project" value="UniProtKB-KW"/>
</dbReference>
<evidence type="ECO:0000256" key="4">
    <source>
        <dbReference type="ARBA" id="ARBA00022723"/>
    </source>
</evidence>
<dbReference type="RefSeq" id="WP_056950686.1">
    <property type="nucleotide sequence ID" value="NZ_AZDJ01000013.1"/>
</dbReference>
<dbReference type="AlphaFoldDB" id="A0A0R1JXY1"/>
<evidence type="ECO:0000313" key="6">
    <source>
        <dbReference type="EMBL" id="KRK73364.1"/>
    </source>
</evidence>
<dbReference type="Pfam" id="PF01784">
    <property type="entry name" value="DUF34_NIF3"/>
    <property type="match status" value="1"/>
</dbReference>
<evidence type="ECO:0000256" key="1">
    <source>
        <dbReference type="ARBA" id="ARBA00006964"/>
    </source>
</evidence>
<protein>
    <recommendedName>
        <fullName evidence="3">GTP cyclohydrolase 1 type 2 homolog</fullName>
    </recommendedName>
</protein>
<dbReference type="InterPro" id="IPR002678">
    <property type="entry name" value="DUF34/NIF3"/>
</dbReference>
<evidence type="ECO:0000256" key="3">
    <source>
        <dbReference type="ARBA" id="ARBA00022112"/>
    </source>
</evidence>
<dbReference type="EMBL" id="AZDJ01000013">
    <property type="protein sequence ID" value="KRK73364.1"/>
    <property type="molecule type" value="Genomic_DNA"/>
</dbReference>
<accession>A0A0R1JXY1</accession>
<gene>
    <name evidence="6" type="ORF">FD02_GL001222</name>
</gene>
<dbReference type="NCBIfam" id="TIGR00486">
    <property type="entry name" value="YbgI_SA1388"/>
    <property type="match status" value="1"/>
</dbReference>
<reference evidence="6 7" key="1">
    <citation type="journal article" date="2015" name="Genome Announc.">
        <title>Expanding the biotechnology potential of lactobacilli through comparative genomics of 213 strains and associated genera.</title>
        <authorList>
            <person name="Sun Z."/>
            <person name="Harris H.M."/>
            <person name="McCann A."/>
            <person name="Guo C."/>
            <person name="Argimon S."/>
            <person name="Zhang W."/>
            <person name="Yang X."/>
            <person name="Jeffery I.B."/>
            <person name="Cooney J.C."/>
            <person name="Kagawa T.F."/>
            <person name="Liu W."/>
            <person name="Song Y."/>
            <person name="Salvetti E."/>
            <person name="Wrobel A."/>
            <person name="Rasinkangas P."/>
            <person name="Parkhill J."/>
            <person name="Rea M.C."/>
            <person name="O'Sullivan O."/>
            <person name="Ritari J."/>
            <person name="Douillard F.P."/>
            <person name="Paul Ross R."/>
            <person name="Yang R."/>
            <person name="Briner A.E."/>
            <person name="Felis G.E."/>
            <person name="de Vos W.M."/>
            <person name="Barrangou R."/>
            <person name="Klaenhammer T.R."/>
            <person name="Caufield P.W."/>
            <person name="Cui Y."/>
            <person name="Zhang H."/>
            <person name="O'Toole P.W."/>
        </authorList>
    </citation>
    <scope>NUCLEOTIDE SEQUENCE [LARGE SCALE GENOMIC DNA]</scope>
    <source>
        <strain evidence="6 7">JCM 17158</strain>
    </source>
</reference>
<dbReference type="STRING" id="1291734.FD02_GL001222"/>
<dbReference type="GO" id="GO:0005737">
    <property type="term" value="C:cytoplasm"/>
    <property type="evidence" value="ECO:0007669"/>
    <property type="project" value="TreeGrafter"/>
</dbReference>
<dbReference type="OrthoDB" id="9792792at2"/>
<sequence length="265" mass="28788">MQITGNDLIAAFEQFAPPSLAIPHDPIGIQIGDGNRVIHTVLVTLDVRPAVVEEAVALHADMIFAHHPVVFHPAKNLNYADPQHALYAELIRQNILVYAAHTNYDRASGGMNDVLATTLGLADVQPFIADGEGTNMGRIGQLPTTMSLATFIDQVKQQLELNGVRVIARDLQRPVRTVAVLGGSGSEWWPDALAAGADVYLTGDVTYHTGHDMLAGDLPVIDAGHHIEHVMKQAVRSKLMSWAQENDWAVQILASALNTDPFTFR</sequence>
<organism evidence="6 7">
    <name type="scientific">Lacticaseibacillus nasuensis JCM 17158</name>
    <dbReference type="NCBI Taxonomy" id="1291734"/>
    <lineage>
        <taxon>Bacteria</taxon>
        <taxon>Bacillati</taxon>
        <taxon>Bacillota</taxon>
        <taxon>Bacilli</taxon>
        <taxon>Lactobacillales</taxon>
        <taxon>Lactobacillaceae</taxon>
        <taxon>Lacticaseibacillus</taxon>
    </lineage>
</organism>
<dbReference type="PANTHER" id="PTHR13799:SF14">
    <property type="entry name" value="GTP CYCLOHYDROLASE 1 TYPE 2 HOMOLOG"/>
    <property type="match status" value="1"/>
</dbReference>